<comment type="caution">
    <text evidence="2">The sequence shown here is derived from an EMBL/GenBank/DDBJ whole genome shotgun (WGS) entry which is preliminary data.</text>
</comment>
<dbReference type="Gramene" id="Psat06G0168200-T3">
    <property type="protein sequence ID" value="KAI5395173.1"/>
    <property type="gene ID" value="KIW84_061682"/>
</dbReference>
<dbReference type="InterPro" id="IPR039317">
    <property type="entry name" value="TIC"/>
</dbReference>
<sequence>MQISFGGDYTTSLSPRGQQQLNNSQSLCTTAAGTPFDGGHLKPNSEGWKVNPSVNTSQLQQTENSSAGSSQKSSPVCGRNVPSILSSCPSHLSELK</sequence>
<dbReference type="AlphaFoldDB" id="A0A9D4W331"/>
<protein>
    <submittedName>
        <fullName evidence="2">Uncharacterized protein</fullName>
    </submittedName>
</protein>
<feature type="compositionally biased region" description="Polar residues" evidence="1">
    <location>
        <begin position="52"/>
        <end position="74"/>
    </location>
</feature>
<keyword evidence="3" id="KW-1185">Reference proteome</keyword>
<feature type="region of interest" description="Disordered" evidence="1">
    <location>
        <begin position="1"/>
        <end position="96"/>
    </location>
</feature>
<reference evidence="2 3" key="1">
    <citation type="journal article" date="2022" name="Nat. Genet.">
        <title>Improved pea reference genome and pan-genome highlight genomic features and evolutionary characteristics.</title>
        <authorList>
            <person name="Yang T."/>
            <person name="Liu R."/>
            <person name="Luo Y."/>
            <person name="Hu S."/>
            <person name="Wang D."/>
            <person name="Wang C."/>
            <person name="Pandey M.K."/>
            <person name="Ge S."/>
            <person name="Xu Q."/>
            <person name="Li N."/>
            <person name="Li G."/>
            <person name="Huang Y."/>
            <person name="Saxena R.K."/>
            <person name="Ji Y."/>
            <person name="Li M."/>
            <person name="Yan X."/>
            <person name="He Y."/>
            <person name="Liu Y."/>
            <person name="Wang X."/>
            <person name="Xiang C."/>
            <person name="Varshney R.K."/>
            <person name="Ding H."/>
            <person name="Gao S."/>
            <person name="Zong X."/>
        </authorList>
    </citation>
    <scope>NUCLEOTIDE SEQUENCE [LARGE SCALE GENOMIC DNA]</scope>
    <source>
        <strain evidence="2 3">cv. Zhongwan 6</strain>
    </source>
</reference>
<dbReference type="PANTHER" id="PTHR34798:SF1">
    <property type="entry name" value="TIC-LIKE PROTEIN"/>
    <property type="match status" value="1"/>
</dbReference>
<dbReference type="GO" id="GO:0005634">
    <property type="term" value="C:nucleus"/>
    <property type="evidence" value="ECO:0007669"/>
    <property type="project" value="TreeGrafter"/>
</dbReference>
<name>A0A9D4W331_PEA</name>
<proteinExistence type="predicted"/>
<dbReference type="Proteomes" id="UP001058974">
    <property type="component" value="Chromosome 6"/>
</dbReference>
<evidence type="ECO:0000256" key="1">
    <source>
        <dbReference type="SAM" id="MobiDB-lite"/>
    </source>
</evidence>
<evidence type="ECO:0000313" key="3">
    <source>
        <dbReference type="Proteomes" id="UP001058974"/>
    </source>
</evidence>
<gene>
    <name evidence="2" type="ORF">KIW84_061682</name>
</gene>
<organism evidence="2 3">
    <name type="scientific">Pisum sativum</name>
    <name type="common">Garden pea</name>
    <name type="synonym">Lathyrus oleraceus</name>
    <dbReference type="NCBI Taxonomy" id="3888"/>
    <lineage>
        <taxon>Eukaryota</taxon>
        <taxon>Viridiplantae</taxon>
        <taxon>Streptophyta</taxon>
        <taxon>Embryophyta</taxon>
        <taxon>Tracheophyta</taxon>
        <taxon>Spermatophyta</taxon>
        <taxon>Magnoliopsida</taxon>
        <taxon>eudicotyledons</taxon>
        <taxon>Gunneridae</taxon>
        <taxon>Pentapetalae</taxon>
        <taxon>rosids</taxon>
        <taxon>fabids</taxon>
        <taxon>Fabales</taxon>
        <taxon>Fabaceae</taxon>
        <taxon>Papilionoideae</taxon>
        <taxon>50 kb inversion clade</taxon>
        <taxon>NPAAA clade</taxon>
        <taxon>Hologalegina</taxon>
        <taxon>IRL clade</taxon>
        <taxon>Fabeae</taxon>
        <taxon>Lathyrus</taxon>
    </lineage>
</organism>
<accession>A0A9D4W331</accession>
<evidence type="ECO:0000313" key="2">
    <source>
        <dbReference type="EMBL" id="KAI5395173.1"/>
    </source>
</evidence>
<dbReference type="PANTHER" id="PTHR34798">
    <property type="entry name" value="PROTEIN TIME FOR COFFEE"/>
    <property type="match status" value="1"/>
</dbReference>
<dbReference type="EMBL" id="JAMSHJ010000006">
    <property type="protein sequence ID" value="KAI5395173.1"/>
    <property type="molecule type" value="Genomic_DNA"/>
</dbReference>
<dbReference type="GO" id="GO:0042752">
    <property type="term" value="P:regulation of circadian rhythm"/>
    <property type="evidence" value="ECO:0007669"/>
    <property type="project" value="InterPro"/>
</dbReference>
<feature type="compositionally biased region" description="Polar residues" evidence="1">
    <location>
        <begin position="1"/>
        <end position="32"/>
    </location>
</feature>